<accession>A0A5B7HLZ5</accession>
<dbReference type="EMBL" id="VSRR010036853">
    <property type="protein sequence ID" value="MPC73460.1"/>
    <property type="molecule type" value="Genomic_DNA"/>
</dbReference>
<gene>
    <name evidence="2" type="ORF">E2C01_067789</name>
</gene>
<evidence type="ECO:0000256" key="1">
    <source>
        <dbReference type="SAM" id="MobiDB-lite"/>
    </source>
</evidence>
<keyword evidence="3" id="KW-1185">Reference proteome</keyword>
<dbReference type="Proteomes" id="UP000324222">
    <property type="component" value="Unassembled WGS sequence"/>
</dbReference>
<proteinExistence type="predicted"/>
<protein>
    <submittedName>
        <fullName evidence="2">Uncharacterized protein</fullName>
    </submittedName>
</protein>
<feature type="compositionally biased region" description="Polar residues" evidence="1">
    <location>
        <begin position="1"/>
        <end position="14"/>
    </location>
</feature>
<feature type="region of interest" description="Disordered" evidence="1">
    <location>
        <begin position="1"/>
        <end position="28"/>
    </location>
</feature>
<evidence type="ECO:0000313" key="2">
    <source>
        <dbReference type="EMBL" id="MPC73460.1"/>
    </source>
</evidence>
<name>A0A5B7HLZ5_PORTR</name>
<dbReference type="AlphaFoldDB" id="A0A5B7HLZ5"/>
<feature type="compositionally biased region" description="Basic and acidic residues" evidence="1">
    <location>
        <begin position="15"/>
        <end position="28"/>
    </location>
</feature>
<reference evidence="2 3" key="1">
    <citation type="submission" date="2019-05" db="EMBL/GenBank/DDBJ databases">
        <title>Another draft genome of Portunus trituberculatus and its Hox gene families provides insights of decapod evolution.</title>
        <authorList>
            <person name="Jeong J.-H."/>
            <person name="Song I."/>
            <person name="Kim S."/>
            <person name="Choi T."/>
            <person name="Kim D."/>
            <person name="Ryu S."/>
            <person name="Kim W."/>
        </authorList>
    </citation>
    <scope>NUCLEOTIDE SEQUENCE [LARGE SCALE GENOMIC DNA]</scope>
    <source>
        <tissue evidence="2">Muscle</tissue>
    </source>
</reference>
<comment type="caution">
    <text evidence="2">The sequence shown here is derived from an EMBL/GenBank/DDBJ whole genome shotgun (WGS) entry which is preliminary data.</text>
</comment>
<evidence type="ECO:0000313" key="3">
    <source>
        <dbReference type="Proteomes" id="UP000324222"/>
    </source>
</evidence>
<sequence>MTATRAGKNSNPPHSTRDKGIEKENKEEWIEAEVRKGPGSSVREGRRRDTRCLPYLAKLCGVSC</sequence>
<organism evidence="2 3">
    <name type="scientific">Portunus trituberculatus</name>
    <name type="common">Swimming crab</name>
    <name type="synonym">Neptunus trituberculatus</name>
    <dbReference type="NCBI Taxonomy" id="210409"/>
    <lineage>
        <taxon>Eukaryota</taxon>
        <taxon>Metazoa</taxon>
        <taxon>Ecdysozoa</taxon>
        <taxon>Arthropoda</taxon>
        <taxon>Crustacea</taxon>
        <taxon>Multicrustacea</taxon>
        <taxon>Malacostraca</taxon>
        <taxon>Eumalacostraca</taxon>
        <taxon>Eucarida</taxon>
        <taxon>Decapoda</taxon>
        <taxon>Pleocyemata</taxon>
        <taxon>Brachyura</taxon>
        <taxon>Eubrachyura</taxon>
        <taxon>Portunoidea</taxon>
        <taxon>Portunidae</taxon>
        <taxon>Portuninae</taxon>
        <taxon>Portunus</taxon>
    </lineage>
</organism>